<dbReference type="SUPFAM" id="SSF56281">
    <property type="entry name" value="Metallo-hydrolase/oxidoreductase"/>
    <property type="match status" value="1"/>
</dbReference>
<evidence type="ECO:0000256" key="5">
    <source>
        <dbReference type="ARBA" id="ARBA00022833"/>
    </source>
</evidence>
<dbReference type="GO" id="GO:0046872">
    <property type="term" value="F:metal ion binding"/>
    <property type="evidence" value="ECO:0007669"/>
    <property type="project" value="UniProtKB-KW"/>
</dbReference>
<dbReference type="KEGG" id="mgin:FRZ54_19290"/>
<dbReference type="InterPro" id="IPR036866">
    <property type="entry name" value="RibonucZ/Hydroxyglut_hydro"/>
</dbReference>
<organism evidence="8 9">
    <name type="scientific">Mucilaginibacter ginsenosidivorans</name>
    <dbReference type="NCBI Taxonomy" id="398053"/>
    <lineage>
        <taxon>Bacteria</taxon>
        <taxon>Pseudomonadati</taxon>
        <taxon>Bacteroidota</taxon>
        <taxon>Sphingobacteriia</taxon>
        <taxon>Sphingobacteriales</taxon>
        <taxon>Sphingobacteriaceae</taxon>
        <taxon>Mucilaginibacter</taxon>
    </lineage>
</organism>
<dbReference type="Proteomes" id="UP000321479">
    <property type="component" value="Chromosome"/>
</dbReference>
<protein>
    <submittedName>
        <fullName evidence="8">N-acyl homoserine lactonase family protein</fullName>
    </submittedName>
</protein>
<dbReference type="PANTHER" id="PTHR42978">
    <property type="entry name" value="QUORUM-QUENCHING LACTONASE YTNP-RELATED-RELATED"/>
    <property type="match status" value="1"/>
</dbReference>
<feature type="domain" description="Metallo-beta-lactamase" evidence="7">
    <location>
        <begin position="57"/>
        <end position="263"/>
    </location>
</feature>
<name>A0A5B8V037_9SPHI</name>
<keyword evidence="9" id="KW-1185">Reference proteome</keyword>
<gene>
    <name evidence="8" type="ORF">FRZ54_19290</name>
</gene>
<dbReference type="Pfam" id="PF00753">
    <property type="entry name" value="Lactamase_B"/>
    <property type="match status" value="1"/>
</dbReference>
<dbReference type="GO" id="GO:0016787">
    <property type="term" value="F:hydrolase activity"/>
    <property type="evidence" value="ECO:0007669"/>
    <property type="project" value="UniProtKB-KW"/>
</dbReference>
<keyword evidence="5" id="KW-0862">Zinc</keyword>
<evidence type="ECO:0000256" key="4">
    <source>
        <dbReference type="ARBA" id="ARBA00022801"/>
    </source>
</evidence>
<dbReference type="InterPro" id="IPR051013">
    <property type="entry name" value="MBL_superfamily_lactonases"/>
</dbReference>
<evidence type="ECO:0000256" key="2">
    <source>
        <dbReference type="ARBA" id="ARBA00007749"/>
    </source>
</evidence>
<evidence type="ECO:0000256" key="3">
    <source>
        <dbReference type="ARBA" id="ARBA00022723"/>
    </source>
</evidence>
<dbReference type="CDD" id="cd07729">
    <property type="entry name" value="AHL_lactonase_MBL-fold"/>
    <property type="match status" value="1"/>
</dbReference>
<sequence length="282" mass="31818">MKKITLFLLALCTFTIETYAQAPTYKVYALRYAEVRDPTPISVWSLNGPKDKTVKVDFVIWLIKGSNGKNILVDAGFLSDIPEAKEFNPVNYVRPDSTLMKIGLRPEDITDVILTHPHWDHIDGVGLFPNAHIWIQKDDYNYFIGALPEKPDSNAGYNKRDIVKMQELYSTGKVTLVDGDNKQLIPGITVYTGSRHTYNSQYVGVKTGKDRIILASDNIWIYYSLEHMVPASFGGTLDPAGYVRAMKRMKTLASNPKYIIPGHDARMFTIFPKVADGVVRIR</sequence>
<reference evidence="8 9" key="1">
    <citation type="journal article" date="2017" name="Curr. Microbiol.">
        <title>Mucilaginibacter ginsenosidivorans sp. nov., Isolated from Soil of Ginseng Field.</title>
        <authorList>
            <person name="Kim M.M."/>
            <person name="Siddiqi M.Z."/>
            <person name="Im W.T."/>
        </authorList>
    </citation>
    <scope>NUCLEOTIDE SEQUENCE [LARGE SCALE GENOMIC DNA]</scope>
    <source>
        <strain evidence="8 9">Gsoil 3017</strain>
    </source>
</reference>
<dbReference type="Gene3D" id="3.60.15.10">
    <property type="entry name" value="Ribonuclease Z/Hydroxyacylglutathione hydrolase-like"/>
    <property type="match status" value="1"/>
</dbReference>
<keyword evidence="4" id="KW-0378">Hydrolase</keyword>
<evidence type="ECO:0000313" key="9">
    <source>
        <dbReference type="Proteomes" id="UP000321479"/>
    </source>
</evidence>
<comment type="similarity">
    <text evidence="2">Belongs to the metallo-beta-lactamase superfamily.</text>
</comment>
<evidence type="ECO:0000256" key="6">
    <source>
        <dbReference type="SAM" id="SignalP"/>
    </source>
</evidence>
<dbReference type="OrthoDB" id="9802897at2"/>
<proteinExistence type="inferred from homology"/>
<dbReference type="RefSeq" id="WP_147033456.1">
    <property type="nucleotide sequence ID" value="NZ_CP042436.1"/>
</dbReference>
<dbReference type="EMBL" id="CP042436">
    <property type="protein sequence ID" value="QEC64622.1"/>
    <property type="molecule type" value="Genomic_DNA"/>
</dbReference>
<keyword evidence="3" id="KW-0479">Metal-binding</keyword>
<evidence type="ECO:0000256" key="1">
    <source>
        <dbReference type="ARBA" id="ARBA00001947"/>
    </source>
</evidence>
<dbReference type="InterPro" id="IPR001279">
    <property type="entry name" value="Metallo-B-lactamas"/>
</dbReference>
<dbReference type="SMART" id="SM00849">
    <property type="entry name" value="Lactamase_B"/>
    <property type="match status" value="1"/>
</dbReference>
<evidence type="ECO:0000313" key="8">
    <source>
        <dbReference type="EMBL" id="QEC64622.1"/>
    </source>
</evidence>
<comment type="cofactor">
    <cofactor evidence="1">
        <name>Zn(2+)</name>
        <dbReference type="ChEBI" id="CHEBI:29105"/>
    </cofactor>
</comment>
<keyword evidence="6" id="KW-0732">Signal</keyword>
<feature type="chain" id="PRO_5022745760" evidence="6">
    <location>
        <begin position="23"/>
        <end position="282"/>
    </location>
</feature>
<accession>A0A5B8V037</accession>
<evidence type="ECO:0000259" key="7">
    <source>
        <dbReference type="SMART" id="SM00849"/>
    </source>
</evidence>
<feature type="signal peptide" evidence="6">
    <location>
        <begin position="1"/>
        <end position="22"/>
    </location>
</feature>
<dbReference type="PANTHER" id="PTHR42978:SF7">
    <property type="entry name" value="METALLO-HYDROLASE RV2300C-RELATED"/>
    <property type="match status" value="1"/>
</dbReference>
<dbReference type="AlphaFoldDB" id="A0A5B8V037"/>